<evidence type="ECO:0000256" key="1">
    <source>
        <dbReference type="SAM" id="MobiDB-lite"/>
    </source>
</evidence>
<feature type="compositionally biased region" description="Low complexity" evidence="1">
    <location>
        <begin position="29"/>
        <end position="45"/>
    </location>
</feature>
<name>A0A453IX29_AEGTS</name>
<feature type="region of interest" description="Disordered" evidence="1">
    <location>
        <begin position="29"/>
        <end position="60"/>
    </location>
</feature>
<protein>
    <submittedName>
        <fullName evidence="2">Uncharacterized protein</fullName>
    </submittedName>
</protein>
<accession>A0A453IX29</accession>
<reference evidence="2" key="3">
    <citation type="journal article" date="2017" name="Nature">
        <title>Genome sequence of the progenitor of the wheat D genome Aegilops tauschii.</title>
        <authorList>
            <person name="Luo M.C."/>
            <person name="Gu Y.Q."/>
            <person name="Puiu D."/>
            <person name="Wang H."/>
            <person name="Twardziok S.O."/>
            <person name="Deal K.R."/>
            <person name="Huo N."/>
            <person name="Zhu T."/>
            <person name="Wang L."/>
            <person name="Wang Y."/>
            <person name="McGuire P.E."/>
            <person name="Liu S."/>
            <person name="Long H."/>
            <person name="Ramasamy R.K."/>
            <person name="Rodriguez J.C."/>
            <person name="Van S.L."/>
            <person name="Yuan L."/>
            <person name="Wang Z."/>
            <person name="Xia Z."/>
            <person name="Xiao L."/>
            <person name="Anderson O.D."/>
            <person name="Ouyang S."/>
            <person name="Liang Y."/>
            <person name="Zimin A.V."/>
            <person name="Pertea G."/>
            <person name="Qi P."/>
            <person name="Bennetzen J.L."/>
            <person name="Dai X."/>
            <person name="Dawson M.W."/>
            <person name="Muller H.G."/>
            <person name="Kugler K."/>
            <person name="Rivarola-Duarte L."/>
            <person name="Spannagl M."/>
            <person name="Mayer K.F.X."/>
            <person name="Lu F.H."/>
            <person name="Bevan M.W."/>
            <person name="Leroy P."/>
            <person name="Li P."/>
            <person name="You F.M."/>
            <person name="Sun Q."/>
            <person name="Liu Z."/>
            <person name="Lyons E."/>
            <person name="Wicker T."/>
            <person name="Salzberg S.L."/>
            <person name="Devos K.M."/>
            <person name="Dvorak J."/>
        </authorList>
    </citation>
    <scope>NUCLEOTIDE SEQUENCE [LARGE SCALE GENOMIC DNA]</scope>
    <source>
        <strain evidence="2">cv. AL8/78</strain>
    </source>
</reference>
<dbReference type="Proteomes" id="UP000015105">
    <property type="component" value="Chromosome 4D"/>
</dbReference>
<reference evidence="2" key="4">
    <citation type="submission" date="2019-03" db="UniProtKB">
        <authorList>
            <consortium name="EnsemblPlants"/>
        </authorList>
    </citation>
    <scope>IDENTIFICATION</scope>
</reference>
<proteinExistence type="predicted"/>
<reference evidence="2" key="5">
    <citation type="journal article" date="2021" name="G3 (Bethesda)">
        <title>Aegilops tauschii genome assembly Aet v5.0 features greater sequence contiguity and improved annotation.</title>
        <authorList>
            <person name="Wang L."/>
            <person name="Zhu T."/>
            <person name="Rodriguez J.C."/>
            <person name="Deal K.R."/>
            <person name="Dubcovsky J."/>
            <person name="McGuire P.E."/>
            <person name="Lux T."/>
            <person name="Spannagl M."/>
            <person name="Mayer K.F.X."/>
            <person name="Baldrich P."/>
            <person name="Meyers B.C."/>
            <person name="Huo N."/>
            <person name="Gu Y.Q."/>
            <person name="Zhou H."/>
            <person name="Devos K.M."/>
            <person name="Bennetzen J.L."/>
            <person name="Unver T."/>
            <person name="Budak H."/>
            <person name="Gulick P.J."/>
            <person name="Galiba G."/>
            <person name="Kalapos B."/>
            <person name="Nelson D.R."/>
            <person name="Li P."/>
            <person name="You F.M."/>
            <person name="Luo M.C."/>
            <person name="Dvorak J."/>
        </authorList>
    </citation>
    <scope>NUCLEOTIDE SEQUENCE [LARGE SCALE GENOMIC DNA]</scope>
    <source>
        <strain evidence="2">cv. AL8/78</strain>
    </source>
</reference>
<keyword evidence="3" id="KW-1185">Reference proteome</keyword>
<evidence type="ECO:0000313" key="3">
    <source>
        <dbReference type="Proteomes" id="UP000015105"/>
    </source>
</evidence>
<sequence length="145" mass="16162">RRKKPSRTPWIAVQKIKIHPGWQITDLLSSEQSTSPSLSTSPRPLFRNSISHPPPTRRRLGPFLHGHHRLLLLPSPPPRLKTLGEAAGHPRLSSGRDLRTAAMATAPASPLLHVRAQIPSANPLLFARRGCGRSSPRTRGWRTRR</sequence>
<evidence type="ECO:0000313" key="2">
    <source>
        <dbReference type="EnsemblPlants" id="AET4Gv20711400.22"/>
    </source>
</evidence>
<dbReference type="EnsemblPlants" id="AET4Gv20711400.22">
    <property type="protein sequence ID" value="AET4Gv20711400.22"/>
    <property type="gene ID" value="AET4Gv20711400"/>
</dbReference>
<reference evidence="3" key="2">
    <citation type="journal article" date="2017" name="Nat. Plants">
        <title>The Aegilops tauschii genome reveals multiple impacts of transposons.</title>
        <authorList>
            <person name="Zhao G."/>
            <person name="Zou C."/>
            <person name="Li K."/>
            <person name="Wang K."/>
            <person name="Li T."/>
            <person name="Gao L."/>
            <person name="Zhang X."/>
            <person name="Wang H."/>
            <person name="Yang Z."/>
            <person name="Liu X."/>
            <person name="Jiang W."/>
            <person name="Mao L."/>
            <person name="Kong X."/>
            <person name="Jiao Y."/>
            <person name="Jia J."/>
        </authorList>
    </citation>
    <scope>NUCLEOTIDE SEQUENCE [LARGE SCALE GENOMIC DNA]</scope>
    <source>
        <strain evidence="3">cv. AL8/78</strain>
    </source>
</reference>
<dbReference type="Gramene" id="AET4Gv20711400.22">
    <property type="protein sequence ID" value="AET4Gv20711400.22"/>
    <property type="gene ID" value="AET4Gv20711400"/>
</dbReference>
<organism evidence="2 3">
    <name type="scientific">Aegilops tauschii subsp. strangulata</name>
    <name type="common">Goatgrass</name>
    <dbReference type="NCBI Taxonomy" id="200361"/>
    <lineage>
        <taxon>Eukaryota</taxon>
        <taxon>Viridiplantae</taxon>
        <taxon>Streptophyta</taxon>
        <taxon>Embryophyta</taxon>
        <taxon>Tracheophyta</taxon>
        <taxon>Spermatophyta</taxon>
        <taxon>Magnoliopsida</taxon>
        <taxon>Liliopsida</taxon>
        <taxon>Poales</taxon>
        <taxon>Poaceae</taxon>
        <taxon>BOP clade</taxon>
        <taxon>Pooideae</taxon>
        <taxon>Triticodae</taxon>
        <taxon>Triticeae</taxon>
        <taxon>Triticinae</taxon>
        <taxon>Aegilops</taxon>
    </lineage>
</organism>
<dbReference type="AlphaFoldDB" id="A0A453IX29"/>
<reference evidence="3" key="1">
    <citation type="journal article" date="2014" name="Science">
        <title>Ancient hybridizations among the ancestral genomes of bread wheat.</title>
        <authorList>
            <consortium name="International Wheat Genome Sequencing Consortium,"/>
            <person name="Marcussen T."/>
            <person name="Sandve S.R."/>
            <person name="Heier L."/>
            <person name="Spannagl M."/>
            <person name="Pfeifer M."/>
            <person name="Jakobsen K.S."/>
            <person name="Wulff B.B."/>
            <person name="Steuernagel B."/>
            <person name="Mayer K.F."/>
            <person name="Olsen O.A."/>
        </authorList>
    </citation>
    <scope>NUCLEOTIDE SEQUENCE [LARGE SCALE GENOMIC DNA]</scope>
    <source>
        <strain evidence="3">cv. AL8/78</strain>
    </source>
</reference>
<feature type="region of interest" description="Disordered" evidence="1">
    <location>
        <begin position="74"/>
        <end position="94"/>
    </location>
</feature>